<feature type="domain" description="OmpR/PhoB-type" evidence="9">
    <location>
        <begin position="124"/>
        <end position="220"/>
    </location>
</feature>
<dbReference type="InterPro" id="IPR001867">
    <property type="entry name" value="OmpR/PhoB-type_DNA-bd"/>
</dbReference>
<keyword evidence="1 6" id="KW-0597">Phosphoprotein</keyword>
<keyword evidence="2" id="KW-0902">Two-component regulatory system</keyword>
<protein>
    <submittedName>
        <fullName evidence="10">Two-component system response regulator</fullName>
    </submittedName>
</protein>
<dbReference type="Gene3D" id="6.10.250.690">
    <property type="match status" value="1"/>
</dbReference>
<dbReference type="SUPFAM" id="SSF52172">
    <property type="entry name" value="CheY-like"/>
    <property type="match status" value="1"/>
</dbReference>
<dbReference type="GO" id="GO:0005829">
    <property type="term" value="C:cytosol"/>
    <property type="evidence" value="ECO:0007669"/>
    <property type="project" value="TreeGrafter"/>
</dbReference>
<dbReference type="PROSITE" id="PS50110">
    <property type="entry name" value="RESPONSE_REGULATORY"/>
    <property type="match status" value="1"/>
</dbReference>
<dbReference type="CDD" id="cd00383">
    <property type="entry name" value="trans_reg_C"/>
    <property type="match status" value="1"/>
</dbReference>
<dbReference type="SMART" id="SM00448">
    <property type="entry name" value="REC"/>
    <property type="match status" value="1"/>
</dbReference>
<dbReference type="CDD" id="cd17624">
    <property type="entry name" value="REC_OmpR_PmrA-like"/>
    <property type="match status" value="1"/>
</dbReference>
<comment type="caution">
    <text evidence="10">The sequence shown here is derived from an EMBL/GenBank/DDBJ whole genome shotgun (WGS) entry which is preliminary data.</text>
</comment>
<evidence type="ECO:0000256" key="5">
    <source>
        <dbReference type="ARBA" id="ARBA00023163"/>
    </source>
</evidence>
<reference evidence="10 11" key="1">
    <citation type="submission" date="2016-02" db="EMBL/GenBank/DDBJ databases">
        <title>Draft genome sequence of the strain BR 10247T Bradyrhizobium neotropicale isolated from nodules of Centrolobium paraense.</title>
        <authorList>
            <person name="Simoes-Araujo J.L."/>
            <person name="Barauna A.C."/>
            <person name="Silva K."/>
            <person name="Zilli J.E."/>
        </authorList>
    </citation>
    <scope>NUCLEOTIDE SEQUENCE [LARGE SCALE GENOMIC DNA]</scope>
    <source>
        <strain evidence="10 11">BR 10247</strain>
    </source>
</reference>
<proteinExistence type="predicted"/>
<evidence type="ECO:0000259" key="8">
    <source>
        <dbReference type="PROSITE" id="PS50110"/>
    </source>
</evidence>
<dbReference type="Pfam" id="PF00486">
    <property type="entry name" value="Trans_reg_C"/>
    <property type="match status" value="1"/>
</dbReference>
<evidence type="ECO:0000256" key="6">
    <source>
        <dbReference type="PROSITE-ProRule" id="PRU00169"/>
    </source>
</evidence>
<evidence type="ECO:0000256" key="1">
    <source>
        <dbReference type="ARBA" id="ARBA00022553"/>
    </source>
</evidence>
<sequence>MRALLIEDTADLGAAIAARLRDQGHAVEWLTDGGHASQRVQEDPFDLIILDLMLPSMSGVDVLKLLRGRRINTPVLVITARGEIGDKIDLLDIGADDYLVKPFDLRELEARMRAVVRRHNGTPTSRIEIGNVTVDIAAQSIVAAGVNIELTRREFRLLELLVLNLGQVVARERLMDQLFGYENAVNPNALELYISRIRRRLKSSSLRIETVWGTGYVAKIDHERPPEIN</sequence>
<dbReference type="PANTHER" id="PTHR48111:SF67">
    <property type="entry name" value="TRANSCRIPTIONAL REGULATORY PROTEIN TCTD"/>
    <property type="match status" value="1"/>
</dbReference>
<dbReference type="InterPro" id="IPR036388">
    <property type="entry name" value="WH-like_DNA-bd_sf"/>
</dbReference>
<name>A0A176YXF9_9BRAD</name>
<dbReference type="GO" id="GO:0006355">
    <property type="term" value="P:regulation of DNA-templated transcription"/>
    <property type="evidence" value="ECO:0007669"/>
    <property type="project" value="InterPro"/>
</dbReference>
<feature type="modified residue" description="4-aspartylphosphate" evidence="6">
    <location>
        <position position="51"/>
    </location>
</feature>
<evidence type="ECO:0000256" key="2">
    <source>
        <dbReference type="ARBA" id="ARBA00023012"/>
    </source>
</evidence>
<gene>
    <name evidence="10" type="ORF">AXW67_21015</name>
</gene>
<dbReference type="AlphaFoldDB" id="A0A176YXF9"/>
<evidence type="ECO:0000259" key="9">
    <source>
        <dbReference type="PROSITE" id="PS51755"/>
    </source>
</evidence>
<evidence type="ECO:0000313" key="11">
    <source>
        <dbReference type="Proteomes" id="UP000077173"/>
    </source>
</evidence>
<keyword evidence="3" id="KW-0805">Transcription regulation</keyword>
<dbReference type="PROSITE" id="PS51755">
    <property type="entry name" value="OMPR_PHOB"/>
    <property type="match status" value="1"/>
</dbReference>
<dbReference type="Gene3D" id="1.10.10.10">
    <property type="entry name" value="Winged helix-like DNA-binding domain superfamily/Winged helix DNA-binding domain"/>
    <property type="match status" value="1"/>
</dbReference>
<dbReference type="GO" id="GO:0032993">
    <property type="term" value="C:protein-DNA complex"/>
    <property type="evidence" value="ECO:0007669"/>
    <property type="project" value="TreeGrafter"/>
</dbReference>
<dbReference type="EMBL" id="LSEF01000085">
    <property type="protein sequence ID" value="OAF12068.1"/>
    <property type="molecule type" value="Genomic_DNA"/>
</dbReference>
<dbReference type="FunFam" id="3.40.50.2300:FF:000002">
    <property type="entry name" value="DNA-binding response regulator PhoP"/>
    <property type="match status" value="1"/>
</dbReference>
<evidence type="ECO:0000256" key="4">
    <source>
        <dbReference type="ARBA" id="ARBA00023125"/>
    </source>
</evidence>
<dbReference type="Gene3D" id="3.40.50.2300">
    <property type="match status" value="1"/>
</dbReference>
<evidence type="ECO:0000313" key="10">
    <source>
        <dbReference type="EMBL" id="OAF12068.1"/>
    </source>
</evidence>
<dbReference type="Proteomes" id="UP000077173">
    <property type="component" value="Unassembled WGS sequence"/>
</dbReference>
<dbReference type="SMART" id="SM00862">
    <property type="entry name" value="Trans_reg_C"/>
    <property type="match status" value="1"/>
</dbReference>
<organism evidence="10 11">
    <name type="scientific">Bradyrhizobium neotropicale</name>
    <dbReference type="NCBI Taxonomy" id="1497615"/>
    <lineage>
        <taxon>Bacteria</taxon>
        <taxon>Pseudomonadati</taxon>
        <taxon>Pseudomonadota</taxon>
        <taxon>Alphaproteobacteria</taxon>
        <taxon>Hyphomicrobiales</taxon>
        <taxon>Nitrobacteraceae</taxon>
        <taxon>Bradyrhizobium</taxon>
    </lineage>
</organism>
<keyword evidence="5" id="KW-0804">Transcription</keyword>
<dbReference type="InterPro" id="IPR039420">
    <property type="entry name" value="WalR-like"/>
</dbReference>
<dbReference type="PANTHER" id="PTHR48111">
    <property type="entry name" value="REGULATOR OF RPOS"/>
    <property type="match status" value="1"/>
</dbReference>
<dbReference type="GO" id="GO:0000156">
    <property type="term" value="F:phosphorelay response regulator activity"/>
    <property type="evidence" value="ECO:0007669"/>
    <property type="project" value="TreeGrafter"/>
</dbReference>
<feature type="DNA-binding region" description="OmpR/PhoB-type" evidence="7">
    <location>
        <begin position="124"/>
        <end position="220"/>
    </location>
</feature>
<dbReference type="Pfam" id="PF00072">
    <property type="entry name" value="Response_reg"/>
    <property type="match status" value="1"/>
</dbReference>
<feature type="domain" description="Response regulatory" evidence="8">
    <location>
        <begin position="2"/>
        <end position="116"/>
    </location>
</feature>
<evidence type="ECO:0000256" key="3">
    <source>
        <dbReference type="ARBA" id="ARBA00023015"/>
    </source>
</evidence>
<keyword evidence="4 7" id="KW-0238">DNA-binding</keyword>
<keyword evidence="11" id="KW-1185">Reference proteome</keyword>
<evidence type="ECO:0000256" key="7">
    <source>
        <dbReference type="PROSITE-ProRule" id="PRU01091"/>
    </source>
</evidence>
<dbReference type="InterPro" id="IPR011006">
    <property type="entry name" value="CheY-like_superfamily"/>
</dbReference>
<dbReference type="GO" id="GO:0000976">
    <property type="term" value="F:transcription cis-regulatory region binding"/>
    <property type="evidence" value="ECO:0007669"/>
    <property type="project" value="TreeGrafter"/>
</dbReference>
<accession>A0A176YXF9</accession>
<dbReference type="InterPro" id="IPR001789">
    <property type="entry name" value="Sig_transdc_resp-reg_receiver"/>
</dbReference>